<evidence type="ECO:0000259" key="1">
    <source>
        <dbReference type="PROSITE" id="PS50835"/>
    </source>
</evidence>
<dbReference type="PROSITE" id="PS50835">
    <property type="entry name" value="IG_LIKE"/>
    <property type="match status" value="1"/>
</dbReference>
<dbReference type="Gene3D" id="2.60.40.10">
    <property type="entry name" value="Immunoglobulins"/>
    <property type="match status" value="1"/>
</dbReference>
<dbReference type="InterPro" id="IPR013783">
    <property type="entry name" value="Ig-like_fold"/>
</dbReference>
<dbReference type="Gene3D" id="1.10.10.60">
    <property type="entry name" value="Homeodomain-like"/>
    <property type="match status" value="1"/>
</dbReference>
<dbReference type="EMBL" id="BGPR01036037">
    <property type="protein sequence ID" value="GBO11109.1"/>
    <property type="molecule type" value="Genomic_DNA"/>
</dbReference>
<evidence type="ECO:0000313" key="2">
    <source>
        <dbReference type="EMBL" id="GBO11109.1"/>
    </source>
</evidence>
<dbReference type="InterPro" id="IPR007110">
    <property type="entry name" value="Ig-like_dom"/>
</dbReference>
<comment type="caution">
    <text evidence="2">The sequence shown here is derived from an EMBL/GenBank/DDBJ whole genome shotgun (WGS) entry which is preliminary data.</text>
</comment>
<dbReference type="OrthoDB" id="9355041at2759"/>
<dbReference type="Pfam" id="PF07679">
    <property type="entry name" value="I-set"/>
    <property type="match status" value="1"/>
</dbReference>
<dbReference type="AlphaFoldDB" id="A0A4Y2UDI9"/>
<accession>A0A4Y2UDI9</accession>
<proteinExistence type="predicted"/>
<sequence>MPKASQLSDEEVSKILHLKLLSKTVKEISELLNRSKNKPVWVNPDADTFYAVVGSTGSLMCEARSEPSPTFEWFKGRALLGNSKTYKIINEKYKSTLQ</sequence>
<feature type="non-terminal residue" evidence="2">
    <location>
        <position position="98"/>
    </location>
</feature>
<dbReference type="InterPro" id="IPR013098">
    <property type="entry name" value="Ig_I-set"/>
</dbReference>
<organism evidence="2 3">
    <name type="scientific">Araneus ventricosus</name>
    <name type="common">Orbweaver spider</name>
    <name type="synonym">Epeira ventricosa</name>
    <dbReference type="NCBI Taxonomy" id="182803"/>
    <lineage>
        <taxon>Eukaryota</taxon>
        <taxon>Metazoa</taxon>
        <taxon>Ecdysozoa</taxon>
        <taxon>Arthropoda</taxon>
        <taxon>Chelicerata</taxon>
        <taxon>Arachnida</taxon>
        <taxon>Araneae</taxon>
        <taxon>Araneomorphae</taxon>
        <taxon>Entelegynae</taxon>
        <taxon>Araneoidea</taxon>
        <taxon>Araneidae</taxon>
        <taxon>Araneus</taxon>
    </lineage>
</organism>
<dbReference type="Proteomes" id="UP000499080">
    <property type="component" value="Unassembled WGS sequence"/>
</dbReference>
<feature type="domain" description="Ig-like" evidence="1">
    <location>
        <begin position="44"/>
        <end position="98"/>
    </location>
</feature>
<keyword evidence="3" id="KW-1185">Reference proteome</keyword>
<dbReference type="SUPFAM" id="SSF48726">
    <property type="entry name" value="Immunoglobulin"/>
    <property type="match status" value="1"/>
</dbReference>
<protein>
    <recommendedName>
        <fullName evidence="1">Ig-like domain-containing protein</fullName>
    </recommendedName>
</protein>
<gene>
    <name evidence="2" type="ORF">AVEN_225654_1</name>
</gene>
<reference evidence="2 3" key="1">
    <citation type="journal article" date="2019" name="Sci. Rep.">
        <title>Orb-weaving spider Araneus ventricosus genome elucidates the spidroin gene catalogue.</title>
        <authorList>
            <person name="Kono N."/>
            <person name="Nakamura H."/>
            <person name="Ohtoshi R."/>
            <person name="Moran D.A.P."/>
            <person name="Shinohara A."/>
            <person name="Yoshida Y."/>
            <person name="Fujiwara M."/>
            <person name="Mori M."/>
            <person name="Tomita M."/>
            <person name="Arakawa K."/>
        </authorList>
    </citation>
    <scope>NUCLEOTIDE SEQUENCE [LARGE SCALE GENOMIC DNA]</scope>
</reference>
<dbReference type="InterPro" id="IPR036179">
    <property type="entry name" value="Ig-like_dom_sf"/>
</dbReference>
<evidence type="ECO:0000313" key="3">
    <source>
        <dbReference type="Proteomes" id="UP000499080"/>
    </source>
</evidence>
<name>A0A4Y2UDI9_ARAVE</name>